<protein>
    <submittedName>
        <fullName evidence="1">Uncharacterized protein</fullName>
    </submittedName>
</protein>
<organism evidence="1 2">
    <name type="scientific">Pseudoxanthomonas dokdonensis</name>
    <dbReference type="NCBI Taxonomy" id="344882"/>
    <lineage>
        <taxon>Bacteria</taxon>
        <taxon>Pseudomonadati</taxon>
        <taxon>Pseudomonadota</taxon>
        <taxon>Gammaproteobacteria</taxon>
        <taxon>Lysobacterales</taxon>
        <taxon>Lysobacteraceae</taxon>
        <taxon>Pseudoxanthomonas</taxon>
    </lineage>
</organism>
<dbReference type="Proteomes" id="UP000052052">
    <property type="component" value="Unassembled WGS sequence"/>
</dbReference>
<dbReference type="RefSeq" id="WP_057659346.1">
    <property type="nucleotide sequence ID" value="NZ_LDJL01000011.1"/>
</dbReference>
<proteinExistence type="predicted"/>
<dbReference type="STRING" id="344882.ABB29_12175"/>
<dbReference type="PATRIC" id="fig|344882.3.peg.809"/>
<keyword evidence="2" id="KW-1185">Reference proteome</keyword>
<dbReference type="OrthoDB" id="2231510at2"/>
<name>A0A0R0CI45_9GAMM</name>
<sequence>MKNKMSDVRDHLVSMLEQLGDPDVKPEVIERAKATALVAGTYISAVKTELDAYRLHDEIGKIPGSVEAPTTFRAIEGGKRQGAA</sequence>
<accession>A0A0R0CI45</accession>
<reference evidence="1 2" key="1">
    <citation type="submission" date="2015-05" db="EMBL/GenBank/DDBJ databases">
        <title>Genome sequencing and analysis of members of genus Stenotrophomonas.</title>
        <authorList>
            <person name="Patil P.P."/>
            <person name="Midha S."/>
            <person name="Patil P.B."/>
        </authorList>
    </citation>
    <scope>NUCLEOTIDE SEQUENCE [LARGE SCALE GENOMIC DNA]</scope>
    <source>
        <strain evidence="1 2">DSM 21858</strain>
    </source>
</reference>
<evidence type="ECO:0000313" key="2">
    <source>
        <dbReference type="Proteomes" id="UP000052052"/>
    </source>
</evidence>
<dbReference type="AlphaFoldDB" id="A0A0R0CI45"/>
<dbReference type="EMBL" id="LDJL01000011">
    <property type="protein sequence ID" value="KRG69152.1"/>
    <property type="molecule type" value="Genomic_DNA"/>
</dbReference>
<evidence type="ECO:0000313" key="1">
    <source>
        <dbReference type="EMBL" id="KRG69152.1"/>
    </source>
</evidence>
<gene>
    <name evidence="1" type="ORF">ABB29_12175</name>
</gene>
<comment type="caution">
    <text evidence="1">The sequence shown here is derived from an EMBL/GenBank/DDBJ whole genome shotgun (WGS) entry which is preliminary data.</text>
</comment>